<feature type="signal peptide" evidence="2">
    <location>
        <begin position="1"/>
        <end position="20"/>
    </location>
</feature>
<protein>
    <submittedName>
        <fullName evidence="3">Uncharacterized protein</fullName>
    </submittedName>
</protein>
<dbReference type="Proteomes" id="UP001054857">
    <property type="component" value="Unassembled WGS sequence"/>
</dbReference>
<keyword evidence="1" id="KW-1133">Transmembrane helix</keyword>
<reference evidence="3 4" key="1">
    <citation type="journal article" date="2021" name="Sci. Rep.">
        <title>Genome sequencing of the multicellular alga Astrephomene provides insights into convergent evolution of germ-soma differentiation.</title>
        <authorList>
            <person name="Yamashita S."/>
            <person name="Yamamoto K."/>
            <person name="Matsuzaki R."/>
            <person name="Suzuki S."/>
            <person name="Yamaguchi H."/>
            <person name="Hirooka S."/>
            <person name="Minakuchi Y."/>
            <person name="Miyagishima S."/>
            <person name="Kawachi M."/>
            <person name="Toyoda A."/>
            <person name="Nozaki H."/>
        </authorList>
    </citation>
    <scope>NUCLEOTIDE SEQUENCE [LARGE SCALE GENOMIC DNA]</scope>
    <source>
        <strain evidence="3 4">NIES-4017</strain>
    </source>
</reference>
<comment type="caution">
    <text evidence="3">The sequence shown here is derived from an EMBL/GenBank/DDBJ whole genome shotgun (WGS) entry which is preliminary data.</text>
</comment>
<name>A0AAD3E394_9CHLO</name>
<keyword evidence="1" id="KW-0812">Transmembrane</keyword>
<evidence type="ECO:0000313" key="3">
    <source>
        <dbReference type="EMBL" id="GFR51548.1"/>
    </source>
</evidence>
<dbReference type="EMBL" id="BMAR01000051">
    <property type="protein sequence ID" value="GFR51548.1"/>
    <property type="molecule type" value="Genomic_DNA"/>
</dbReference>
<evidence type="ECO:0000256" key="2">
    <source>
        <dbReference type="SAM" id="SignalP"/>
    </source>
</evidence>
<feature type="chain" id="PRO_5042171946" evidence="2">
    <location>
        <begin position="21"/>
        <end position="251"/>
    </location>
</feature>
<feature type="transmembrane region" description="Helical" evidence="1">
    <location>
        <begin position="216"/>
        <end position="238"/>
    </location>
</feature>
<accession>A0AAD3E394</accession>
<keyword evidence="2" id="KW-0732">Signal</keyword>
<proteinExistence type="predicted"/>
<keyword evidence="4" id="KW-1185">Reference proteome</keyword>
<dbReference type="AlphaFoldDB" id="A0AAD3E394"/>
<organism evidence="3 4">
    <name type="scientific">Astrephomene gubernaculifera</name>
    <dbReference type="NCBI Taxonomy" id="47775"/>
    <lineage>
        <taxon>Eukaryota</taxon>
        <taxon>Viridiplantae</taxon>
        <taxon>Chlorophyta</taxon>
        <taxon>core chlorophytes</taxon>
        <taxon>Chlorophyceae</taxon>
        <taxon>CS clade</taxon>
        <taxon>Chlamydomonadales</taxon>
        <taxon>Astrephomenaceae</taxon>
        <taxon>Astrephomene</taxon>
    </lineage>
</organism>
<gene>
    <name evidence="3" type="ORF">Agub_g13967</name>
</gene>
<evidence type="ECO:0000313" key="4">
    <source>
        <dbReference type="Proteomes" id="UP001054857"/>
    </source>
</evidence>
<evidence type="ECO:0000256" key="1">
    <source>
        <dbReference type="SAM" id="Phobius"/>
    </source>
</evidence>
<keyword evidence="1" id="KW-0472">Membrane</keyword>
<sequence length="251" mass="27397">MYFLLLPLVAVLITAPSCLAESSPSAPKPNSPTYTTLANYTGQFAIRAYRRDSAADGWQSHACNISAYGAPCNQPPLEGNSDSQVKIEFNVKNTSAPFRTWKNGTPQEVVVRLDYATVSQVDRGWRKKNQAYPGHGWHAKWTLATLPWSSSGEAVWNLSDADEVTSAVLYAEVCVICSFEDGTKDYCMCDRRNSGPAAITFETVAAGSITPRMRGAAIALSIFSPVFLIVFAIGDNLYYKRTGRALRFGGC</sequence>